<evidence type="ECO:0000313" key="1">
    <source>
        <dbReference type="EMBL" id="KCZ80224.1"/>
    </source>
</evidence>
<dbReference type="HOGENOM" id="CLU_044348_2_1_1"/>
<protein>
    <recommendedName>
        <fullName evidence="3">ISXO2-like transposase domain-containing protein</fullName>
    </recommendedName>
</protein>
<dbReference type="EMBL" id="KK365194">
    <property type="protein sequence ID" value="KCZ80224.1"/>
    <property type="molecule type" value="Genomic_DNA"/>
</dbReference>
<name>A0A059EZQ7_9MICR</name>
<evidence type="ECO:0008006" key="3">
    <source>
        <dbReference type="Google" id="ProtNLM"/>
    </source>
</evidence>
<dbReference type="OrthoDB" id="5598606at2759"/>
<proteinExistence type="predicted"/>
<sequence length="176" mass="20705">MTTHREIVKATLNYKSAIEYLQGNNYIPQKFWCQTCSQNMKIEMNNNIFRWRCSKCNKRKSLLSNTILFNSNLDLPLLIDLIYFWSLNLTQNYTLNEISSKSRDTITRWYHTLSLQSFFIMRNLSRVKIGGVGCTIEVDESKFSKRKFNVGRVVRSPWVIGGVDIFTGEFFLRSFI</sequence>
<reference evidence="1 2" key="2">
    <citation type="submission" date="2014-03" db="EMBL/GenBank/DDBJ databases">
        <title>The Genome Sequence of Anncaliia algerae insect isolate PRA339.</title>
        <authorList>
            <consortium name="The Broad Institute Genome Sequencing Platform"/>
            <consortium name="The Broad Institute Genome Sequencing Center for Infectious Disease"/>
            <person name="Cuomo C."/>
            <person name="Becnel J."/>
            <person name="Sanscrainte N."/>
            <person name="Walker B."/>
            <person name="Young S.K."/>
            <person name="Zeng Q."/>
            <person name="Gargeya S."/>
            <person name="Fitzgerald M."/>
            <person name="Haas B."/>
            <person name="Abouelleil A."/>
            <person name="Alvarado L."/>
            <person name="Arachchi H.M."/>
            <person name="Berlin A.M."/>
            <person name="Chapman S.B."/>
            <person name="Dewar J."/>
            <person name="Goldberg J."/>
            <person name="Griggs A."/>
            <person name="Gujja S."/>
            <person name="Hansen M."/>
            <person name="Howarth C."/>
            <person name="Imamovic A."/>
            <person name="Larimer J."/>
            <person name="McCowan C."/>
            <person name="Murphy C."/>
            <person name="Neiman D."/>
            <person name="Pearson M."/>
            <person name="Priest M."/>
            <person name="Roberts A."/>
            <person name="Saif S."/>
            <person name="Shea T."/>
            <person name="Sisk P."/>
            <person name="Sykes S."/>
            <person name="Wortman J."/>
            <person name="Nusbaum C."/>
            <person name="Birren B."/>
        </authorList>
    </citation>
    <scope>NUCLEOTIDE SEQUENCE [LARGE SCALE GENOMIC DNA]</scope>
    <source>
        <strain evidence="1 2">PRA339</strain>
    </source>
</reference>
<dbReference type="Proteomes" id="UP000030655">
    <property type="component" value="Unassembled WGS sequence"/>
</dbReference>
<organism evidence="1 2">
    <name type="scientific">Anncaliia algerae PRA339</name>
    <dbReference type="NCBI Taxonomy" id="1288291"/>
    <lineage>
        <taxon>Eukaryota</taxon>
        <taxon>Fungi</taxon>
        <taxon>Fungi incertae sedis</taxon>
        <taxon>Microsporidia</taxon>
        <taxon>Tubulinosematoidea</taxon>
        <taxon>Tubulinosematidae</taxon>
        <taxon>Anncaliia</taxon>
    </lineage>
</organism>
<gene>
    <name evidence="1" type="ORF">H312_02374</name>
</gene>
<keyword evidence="2" id="KW-1185">Reference proteome</keyword>
<reference evidence="2" key="1">
    <citation type="submission" date="2013-02" db="EMBL/GenBank/DDBJ databases">
        <authorList>
            <consortium name="The Broad Institute Genome Sequencing Platform"/>
            <person name="Cuomo C."/>
            <person name="Becnel J."/>
            <person name="Sanscrainte N."/>
            <person name="Walker B."/>
            <person name="Young S.K."/>
            <person name="Zeng Q."/>
            <person name="Gargeya S."/>
            <person name="Fitzgerald M."/>
            <person name="Haas B."/>
            <person name="Abouelleil A."/>
            <person name="Alvarado L."/>
            <person name="Arachchi H.M."/>
            <person name="Berlin A.M."/>
            <person name="Chapman S.B."/>
            <person name="Dewar J."/>
            <person name="Goldberg J."/>
            <person name="Griggs A."/>
            <person name="Gujja S."/>
            <person name="Hansen M."/>
            <person name="Howarth C."/>
            <person name="Imamovic A."/>
            <person name="Larimer J."/>
            <person name="McCowan C."/>
            <person name="Murphy C."/>
            <person name="Neiman D."/>
            <person name="Pearson M."/>
            <person name="Priest M."/>
            <person name="Roberts A."/>
            <person name="Saif S."/>
            <person name="Shea T."/>
            <person name="Sisk P."/>
            <person name="Sykes S."/>
            <person name="Wortman J."/>
            <person name="Nusbaum C."/>
            <person name="Birren B."/>
        </authorList>
    </citation>
    <scope>NUCLEOTIDE SEQUENCE [LARGE SCALE GENOMIC DNA]</scope>
    <source>
        <strain evidence="2">PRA339</strain>
    </source>
</reference>
<dbReference type="AlphaFoldDB" id="A0A059EZQ7"/>
<evidence type="ECO:0000313" key="2">
    <source>
        <dbReference type="Proteomes" id="UP000030655"/>
    </source>
</evidence>
<accession>A0A059EZQ7</accession>
<dbReference type="VEuPathDB" id="MicrosporidiaDB:H312_02374"/>